<dbReference type="Gene3D" id="3.30.450.80">
    <property type="entry name" value="Transcription factor LuxR-like, autoinducer-binding domain"/>
    <property type="match status" value="1"/>
</dbReference>
<dbReference type="PANTHER" id="PTHR44688">
    <property type="entry name" value="DNA-BINDING TRANSCRIPTIONAL ACTIVATOR DEVR_DOSR"/>
    <property type="match status" value="1"/>
</dbReference>
<dbReference type="Pfam" id="PF03472">
    <property type="entry name" value="Autoind_bind"/>
    <property type="match status" value="1"/>
</dbReference>
<dbReference type="RefSeq" id="WP_064331092.1">
    <property type="nucleotide sequence ID" value="NZ_BAABEI010000012.1"/>
</dbReference>
<dbReference type="Pfam" id="PF00196">
    <property type="entry name" value="GerE"/>
    <property type="match status" value="1"/>
</dbReference>
<evidence type="ECO:0000256" key="3">
    <source>
        <dbReference type="ARBA" id="ARBA00023163"/>
    </source>
</evidence>
<dbReference type="Gene3D" id="1.10.10.10">
    <property type="entry name" value="Winged helix-like DNA-binding domain superfamily/Winged helix DNA-binding domain"/>
    <property type="match status" value="1"/>
</dbReference>
<evidence type="ECO:0000256" key="2">
    <source>
        <dbReference type="ARBA" id="ARBA00023125"/>
    </source>
</evidence>
<dbReference type="AlphaFoldDB" id="A0A4R2CYE6"/>
<evidence type="ECO:0000313" key="6">
    <source>
        <dbReference type="Proteomes" id="UP000295351"/>
    </source>
</evidence>
<proteinExistence type="predicted"/>
<dbReference type="Proteomes" id="UP000295351">
    <property type="component" value="Unassembled WGS sequence"/>
</dbReference>
<keyword evidence="2 5" id="KW-0238">DNA-binding</keyword>
<dbReference type="InterPro" id="IPR036693">
    <property type="entry name" value="TF_LuxR_autoind-bd_dom_sf"/>
</dbReference>
<feature type="domain" description="HTH luxR-type" evidence="4">
    <location>
        <begin position="182"/>
        <end position="247"/>
    </location>
</feature>
<keyword evidence="6" id="KW-1185">Reference proteome</keyword>
<dbReference type="SUPFAM" id="SSF75516">
    <property type="entry name" value="Pheromone-binding domain of LuxR-like quorum-sensing transcription factors"/>
    <property type="match status" value="1"/>
</dbReference>
<accession>A0A4R2CYE6</accession>
<keyword evidence="3" id="KW-0804">Transcription</keyword>
<dbReference type="InterPro" id="IPR016032">
    <property type="entry name" value="Sig_transdc_resp-reg_C-effctor"/>
</dbReference>
<dbReference type="EMBL" id="SLVX01000003">
    <property type="protein sequence ID" value="TCN46878.1"/>
    <property type="molecule type" value="Genomic_DNA"/>
</dbReference>
<dbReference type="GO" id="GO:0006355">
    <property type="term" value="P:regulation of DNA-templated transcription"/>
    <property type="evidence" value="ECO:0007669"/>
    <property type="project" value="InterPro"/>
</dbReference>
<protein>
    <submittedName>
        <fullName evidence="5">DNA-binding CsgD family transcriptional regulator</fullName>
    </submittedName>
</protein>
<dbReference type="CDD" id="cd06170">
    <property type="entry name" value="LuxR_C_like"/>
    <property type="match status" value="1"/>
</dbReference>
<dbReference type="InterPro" id="IPR005143">
    <property type="entry name" value="TF_LuxR_autoind-bd_dom"/>
</dbReference>
<dbReference type="SUPFAM" id="SSF46894">
    <property type="entry name" value="C-terminal effector domain of the bipartite response regulators"/>
    <property type="match status" value="1"/>
</dbReference>
<dbReference type="PANTHER" id="PTHR44688:SF16">
    <property type="entry name" value="DNA-BINDING TRANSCRIPTIONAL ACTIVATOR DEVR_DOSR"/>
    <property type="match status" value="1"/>
</dbReference>
<reference evidence="5 6" key="1">
    <citation type="submission" date="2019-03" db="EMBL/GenBank/DDBJ databases">
        <title>Genomic Encyclopedia of Type Strains, Phase IV (KMG-IV): sequencing the most valuable type-strain genomes for metagenomic binning, comparative biology and taxonomic classification.</title>
        <authorList>
            <person name="Goeker M."/>
        </authorList>
    </citation>
    <scope>NUCLEOTIDE SEQUENCE [LARGE SCALE GENOMIC DNA]</scope>
    <source>
        <strain evidence="5 6">DSM 18401</strain>
    </source>
</reference>
<comment type="caution">
    <text evidence="5">The sequence shown here is derived from an EMBL/GenBank/DDBJ whole genome shotgun (WGS) entry which is preliminary data.</text>
</comment>
<gene>
    <name evidence="5" type="ORF">EV665_10347</name>
</gene>
<evidence type="ECO:0000259" key="4">
    <source>
        <dbReference type="PROSITE" id="PS50043"/>
    </source>
</evidence>
<evidence type="ECO:0000313" key="5">
    <source>
        <dbReference type="EMBL" id="TCN46878.1"/>
    </source>
</evidence>
<dbReference type="InterPro" id="IPR036388">
    <property type="entry name" value="WH-like_DNA-bd_sf"/>
</dbReference>
<dbReference type="PRINTS" id="PR00038">
    <property type="entry name" value="HTHLUXR"/>
</dbReference>
<dbReference type="GO" id="GO:0003677">
    <property type="term" value="F:DNA binding"/>
    <property type="evidence" value="ECO:0007669"/>
    <property type="project" value="UniProtKB-KW"/>
</dbReference>
<dbReference type="PROSITE" id="PS00622">
    <property type="entry name" value="HTH_LUXR_1"/>
    <property type="match status" value="1"/>
</dbReference>
<sequence>MKDPDNMLLQQGWSPEFLSTANLEAVQTEYEVLHLMRQCANHFGFSHFLVSRFPANEQQRFAERLLVSNWPADLVRKYDAMNLFHLSRLAIETGMTKLPVQGDSSLLAPSDWENGHVGEAIALAESHGLAASTAFLLHSTTSDPYLMVFSGMQAPLARRELTDLHFAALQLFECLEKTFVAATASREKLSSREVECLRWAAAGKSSDEIAIILGISAYTVSSYFKSATRKLKAVNRMQAIAIALRLRLI</sequence>
<evidence type="ECO:0000256" key="1">
    <source>
        <dbReference type="ARBA" id="ARBA00023015"/>
    </source>
</evidence>
<dbReference type="InterPro" id="IPR000792">
    <property type="entry name" value="Tscrpt_reg_LuxR_C"/>
</dbReference>
<dbReference type="SMART" id="SM00421">
    <property type="entry name" value="HTH_LUXR"/>
    <property type="match status" value="1"/>
</dbReference>
<dbReference type="PROSITE" id="PS50043">
    <property type="entry name" value="HTH_LUXR_2"/>
    <property type="match status" value="1"/>
</dbReference>
<name>A0A4R2CYE6_SHIGR</name>
<keyword evidence="1" id="KW-0805">Transcription regulation</keyword>
<organism evidence="5 6">
    <name type="scientific">Shinella granuli</name>
    <dbReference type="NCBI Taxonomy" id="323621"/>
    <lineage>
        <taxon>Bacteria</taxon>
        <taxon>Pseudomonadati</taxon>
        <taxon>Pseudomonadota</taxon>
        <taxon>Alphaproteobacteria</taxon>
        <taxon>Hyphomicrobiales</taxon>
        <taxon>Rhizobiaceae</taxon>
        <taxon>Shinella</taxon>
    </lineage>
</organism>